<evidence type="ECO:0000313" key="2">
    <source>
        <dbReference type="Proteomes" id="UP000019277"/>
    </source>
</evidence>
<reference evidence="1 2" key="1">
    <citation type="journal article" date="2014" name="Genome Announc.">
        <title>Draft Genome Sequence of the Antitrypanosomally Active Sponge-Associated Bacterium Actinokineospora sp. Strain EG49.</title>
        <authorList>
            <person name="Harjes J."/>
            <person name="Ryu T."/>
            <person name="Abdelmohsen U.R."/>
            <person name="Moitinho-Silva L."/>
            <person name="Horn H."/>
            <person name="Ravasi T."/>
            <person name="Hentschel U."/>
        </authorList>
    </citation>
    <scope>NUCLEOTIDE SEQUENCE [LARGE SCALE GENOMIC DNA]</scope>
    <source>
        <strain evidence="1 2">EG49</strain>
    </source>
</reference>
<comment type="caution">
    <text evidence="1">The sequence shown here is derived from an EMBL/GenBank/DDBJ whole genome shotgun (WGS) entry which is preliminary data.</text>
</comment>
<organism evidence="1 2">
    <name type="scientific">Actinokineospora spheciospongiae</name>
    <dbReference type="NCBI Taxonomy" id="909613"/>
    <lineage>
        <taxon>Bacteria</taxon>
        <taxon>Bacillati</taxon>
        <taxon>Actinomycetota</taxon>
        <taxon>Actinomycetes</taxon>
        <taxon>Pseudonocardiales</taxon>
        <taxon>Pseudonocardiaceae</taxon>
        <taxon>Actinokineospora</taxon>
    </lineage>
</organism>
<sequence length="66" mass="6841">MSYTAMAVREGCFWVVDVPAVGRTQGRTAAEAREMAADLIAAMADEDPAGIDLTMQFASGTPSSSG</sequence>
<keyword evidence="2" id="KW-1185">Reference proteome</keyword>
<protein>
    <recommendedName>
        <fullName evidence="3">HicB-like antitoxin of toxin-antitoxin system domain-containing protein</fullName>
    </recommendedName>
</protein>
<dbReference type="RefSeq" id="WP_035283009.1">
    <property type="nucleotide sequence ID" value="NZ_AYXG01000103.1"/>
</dbReference>
<name>W7IMV3_9PSEU</name>
<dbReference type="EMBL" id="AYXG01000103">
    <property type="protein sequence ID" value="EWC61723.1"/>
    <property type="molecule type" value="Genomic_DNA"/>
</dbReference>
<dbReference type="AlphaFoldDB" id="W7IMV3"/>
<dbReference type="Proteomes" id="UP000019277">
    <property type="component" value="Unassembled WGS sequence"/>
</dbReference>
<dbReference type="eggNOG" id="COG1598">
    <property type="taxonomic scope" value="Bacteria"/>
</dbReference>
<dbReference type="OrthoDB" id="5772641at2"/>
<accession>W7IMV3</accession>
<evidence type="ECO:0000313" key="1">
    <source>
        <dbReference type="EMBL" id="EWC61723.1"/>
    </source>
</evidence>
<dbReference type="STRING" id="909613.UO65_3081"/>
<evidence type="ECO:0008006" key="3">
    <source>
        <dbReference type="Google" id="ProtNLM"/>
    </source>
</evidence>
<proteinExistence type="predicted"/>
<gene>
    <name evidence="1" type="ORF">UO65_3081</name>
</gene>